<dbReference type="EMBL" id="BONP01000003">
    <property type="protein sequence ID" value="GIG39016.1"/>
    <property type="molecule type" value="Genomic_DNA"/>
</dbReference>
<protein>
    <recommendedName>
        <fullName evidence="6">Peptide deformylase</fullName>
        <shortName evidence="6">PDF</shortName>
        <ecNumber evidence="6">3.5.1.88</ecNumber>
    </recommendedName>
    <alternativeName>
        <fullName evidence="6">Polypeptide deformylase</fullName>
    </alternativeName>
</protein>
<feature type="binding site" evidence="6">
    <location>
        <position position="176"/>
    </location>
    <ligand>
        <name>Fe cation</name>
        <dbReference type="ChEBI" id="CHEBI:24875"/>
    </ligand>
</feature>
<dbReference type="CDD" id="cd00487">
    <property type="entry name" value="Pep_deformylase"/>
    <property type="match status" value="1"/>
</dbReference>
<comment type="catalytic activity">
    <reaction evidence="6">
        <text>N-terminal N-formyl-L-methionyl-[peptide] + H2O = N-terminal L-methionyl-[peptide] + formate</text>
        <dbReference type="Rhea" id="RHEA:24420"/>
        <dbReference type="Rhea" id="RHEA-COMP:10639"/>
        <dbReference type="Rhea" id="RHEA-COMP:10640"/>
        <dbReference type="ChEBI" id="CHEBI:15377"/>
        <dbReference type="ChEBI" id="CHEBI:15740"/>
        <dbReference type="ChEBI" id="CHEBI:49298"/>
        <dbReference type="ChEBI" id="CHEBI:64731"/>
        <dbReference type="EC" id="3.5.1.88"/>
    </reaction>
</comment>
<name>A0ABQ4DI36_9CELL</name>
<accession>A0ABQ4DI36</accession>
<comment type="cofactor">
    <cofactor evidence="6">
        <name>Fe(2+)</name>
        <dbReference type="ChEBI" id="CHEBI:29033"/>
    </cofactor>
    <text evidence="6">Binds 1 Fe(2+) ion.</text>
</comment>
<proteinExistence type="inferred from homology"/>
<evidence type="ECO:0000256" key="6">
    <source>
        <dbReference type="HAMAP-Rule" id="MF_00163"/>
    </source>
</evidence>
<comment type="similarity">
    <text evidence="1 6">Belongs to the polypeptide deformylase family.</text>
</comment>
<dbReference type="HAMAP" id="MF_00163">
    <property type="entry name" value="Pep_deformylase"/>
    <property type="match status" value="1"/>
</dbReference>
<dbReference type="SUPFAM" id="SSF56420">
    <property type="entry name" value="Peptide deformylase"/>
    <property type="match status" value="1"/>
</dbReference>
<dbReference type="EC" id="3.5.1.88" evidence="6"/>
<gene>
    <name evidence="7" type="primary">def1</name>
    <name evidence="6" type="synonym">def</name>
    <name evidence="7" type="ORF">Cph01nite_07780</name>
</gene>
<feature type="active site" evidence="6">
    <location>
        <position position="173"/>
    </location>
</feature>
<dbReference type="PRINTS" id="PR01576">
    <property type="entry name" value="PDEFORMYLASE"/>
</dbReference>
<evidence type="ECO:0000256" key="1">
    <source>
        <dbReference type="ARBA" id="ARBA00010759"/>
    </source>
</evidence>
<dbReference type="PANTHER" id="PTHR10458:SF2">
    <property type="entry name" value="PEPTIDE DEFORMYLASE, MITOCHONDRIAL"/>
    <property type="match status" value="1"/>
</dbReference>
<organism evidence="7 8">
    <name type="scientific">Cellulomonas phragmiteti</name>
    <dbReference type="NCBI Taxonomy" id="478780"/>
    <lineage>
        <taxon>Bacteria</taxon>
        <taxon>Bacillati</taxon>
        <taxon>Actinomycetota</taxon>
        <taxon>Actinomycetes</taxon>
        <taxon>Micrococcales</taxon>
        <taxon>Cellulomonadaceae</taxon>
        <taxon>Cellulomonas</taxon>
    </lineage>
</organism>
<keyword evidence="8" id="KW-1185">Reference proteome</keyword>
<evidence type="ECO:0000256" key="5">
    <source>
        <dbReference type="ARBA" id="ARBA00023004"/>
    </source>
</evidence>
<dbReference type="Pfam" id="PF01327">
    <property type="entry name" value="Pep_deformylase"/>
    <property type="match status" value="1"/>
</dbReference>
<feature type="binding site" evidence="6">
    <location>
        <position position="172"/>
    </location>
    <ligand>
        <name>Fe cation</name>
        <dbReference type="ChEBI" id="CHEBI:24875"/>
    </ligand>
</feature>
<evidence type="ECO:0000256" key="2">
    <source>
        <dbReference type="ARBA" id="ARBA00022723"/>
    </source>
</evidence>
<evidence type="ECO:0000313" key="7">
    <source>
        <dbReference type="EMBL" id="GIG39016.1"/>
    </source>
</evidence>
<dbReference type="InterPro" id="IPR036821">
    <property type="entry name" value="Peptide_deformylase_sf"/>
</dbReference>
<dbReference type="Gene3D" id="3.90.45.10">
    <property type="entry name" value="Peptide deformylase"/>
    <property type="match status" value="1"/>
</dbReference>
<reference evidence="7 8" key="1">
    <citation type="submission" date="2021-01" db="EMBL/GenBank/DDBJ databases">
        <title>Whole genome shotgun sequence of Cellulomonas phragmiteti NBRC 110785.</title>
        <authorList>
            <person name="Komaki H."/>
            <person name="Tamura T."/>
        </authorList>
    </citation>
    <scope>NUCLEOTIDE SEQUENCE [LARGE SCALE GENOMIC DNA]</scope>
    <source>
        <strain evidence="7 8">NBRC 110785</strain>
    </source>
</reference>
<dbReference type="NCBIfam" id="NF001159">
    <property type="entry name" value="PRK00150.1-3"/>
    <property type="match status" value="1"/>
</dbReference>
<keyword evidence="4 6" id="KW-0648">Protein biosynthesis</keyword>
<evidence type="ECO:0000313" key="8">
    <source>
        <dbReference type="Proteomes" id="UP000614741"/>
    </source>
</evidence>
<sequence length="230" mass="24471">MTGRDRVVRELVRRTLDAARAAGPDAVAPIVQAGHPVLRTVASPYDGQVDAAELAELLTLMHRTMRAAPGVGLAAPQIGLPLAVAVVEDPGTGDDEVARVRERTAVPYRVLVNPAYTPVGDGTAAFYEGCLSVVGYQAVVPRPRVVHLTGHDETGAALDETVAGWPARIVQHETDHLRGTLYVDRALTRSLSATDAWGAHWGVEPEPREAARALGFDLPRTARRGAGEES</sequence>
<keyword evidence="2 6" id="KW-0479">Metal-binding</keyword>
<comment type="function">
    <text evidence="6">Removes the formyl group from the N-terminal Met of newly synthesized proteins. Requires at least a dipeptide for an efficient rate of reaction. N-terminal L-methionine is a prerequisite for activity but the enzyme has broad specificity at other positions.</text>
</comment>
<evidence type="ECO:0000256" key="3">
    <source>
        <dbReference type="ARBA" id="ARBA00022801"/>
    </source>
</evidence>
<keyword evidence="3 6" id="KW-0378">Hydrolase</keyword>
<comment type="caution">
    <text evidence="7">The sequence shown here is derived from an EMBL/GenBank/DDBJ whole genome shotgun (WGS) entry which is preliminary data.</text>
</comment>
<keyword evidence="5 6" id="KW-0408">Iron</keyword>
<dbReference type="PANTHER" id="PTHR10458">
    <property type="entry name" value="PEPTIDE DEFORMYLASE"/>
    <property type="match status" value="1"/>
</dbReference>
<dbReference type="InterPro" id="IPR023635">
    <property type="entry name" value="Peptide_deformylase"/>
</dbReference>
<feature type="binding site" evidence="6">
    <location>
        <position position="130"/>
    </location>
    <ligand>
        <name>Fe cation</name>
        <dbReference type="ChEBI" id="CHEBI:24875"/>
    </ligand>
</feature>
<dbReference type="RefSeq" id="WP_203671298.1">
    <property type="nucleotide sequence ID" value="NZ_BONP01000003.1"/>
</dbReference>
<dbReference type="Proteomes" id="UP000614741">
    <property type="component" value="Unassembled WGS sequence"/>
</dbReference>
<evidence type="ECO:0000256" key="4">
    <source>
        <dbReference type="ARBA" id="ARBA00022917"/>
    </source>
</evidence>